<evidence type="ECO:0000313" key="3">
    <source>
        <dbReference type="Proteomes" id="UP001189429"/>
    </source>
</evidence>
<organism evidence="2 3">
    <name type="scientific">Prorocentrum cordatum</name>
    <dbReference type="NCBI Taxonomy" id="2364126"/>
    <lineage>
        <taxon>Eukaryota</taxon>
        <taxon>Sar</taxon>
        <taxon>Alveolata</taxon>
        <taxon>Dinophyceae</taxon>
        <taxon>Prorocentrales</taxon>
        <taxon>Prorocentraceae</taxon>
        <taxon>Prorocentrum</taxon>
    </lineage>
</organism>
<gene>
    <name evidence="2" type="ORF">PCOR1329_LOCUS23130</name>
</gene>
<feature type="compositionally biased region" description="Acidic residues" evidence="1">
    <location>
        <begin position="128"/>
        <end position="146"/>
    </location>
</feature>
<accession>A0ABN9RRW5</accession>
<dbReference type="Gene3D" id="3.30.70.330">
    <property type="match status" value="1"/>
</dbReference>
<proteinExistence type="predicted"/>
<dbReference type="EMBL" id="CAUYUJ010007792">
    <property type="protein sequence ID" value="CAK0822004.1"/>
    <property type="molecule type" value="Genomic_DNA"/>
</dbReference>
<keyword evidence="3" id="KW-1185">Reference proteome</keyword>
<feature type="region of interest" description="Disordered" evidence="1">
    <location>
        <begin position="116"/>
        <end position="150"/>
    </location>
</feature>
<feature type="compositionally biased region" description="Low complexity" evidence="1">
    <location>
        <begin position="43"/>
        <end position="75"/>
    </location>
</feature>
<dbReference type="InterPro" id="IPR012677">
    <property type="entry name" value="Nucleotide-bd_a/b_plait_sf"/>
</dbReference>
<name>A0ABN9RRW5_9DINO</name>
<dbReference type="InterPro" id="IPR035979">
    <property type="entry name" value="RBD_domain_sf"/>
</dbReference>
<protein>
    <recommendedName>
        <fullName evidence="4">RRM domain-containing protein</fullName>
    </recommendedName>
</protein>
<dbReference type="SUPFAM" id="SSF54928">
    <property type="entry name" value="RNA-binding domain, RBD"/>
    <property type="match status" value="1"/>
</dbReference>
<evidence type="ECO:0000313" key="2">
    <source>
        <dbReference type="EMBL" id="CAK0822004.1"/>
    </source>
</evidence>
<reference evidence="2" key="1">
    <citation type="submission" date="2023-10" db="EMBL/GenBank/DDBJ databases">
        <authorList>
            <person name="Chen Y."/>
            <person name="Shah S."/>
            <person name="Dougan E. K."/>
            <person name="Thang M."/>
            <person name="Chan C."/>
        </authorList>
    </citation>
    <scope>NUCLEOTIDE SEQUENCE [LARGE SCALE GENOMIC DNA]</scope>
</reference>
<dbReference type="Proteomes" id="UP001189429">
    <property type="component" value="Unassembled WGS sequence"/>
</dbReference>
<feature type="region of interest" description="Disordered" evidence="1">
    <location>
        <begin position="168"/>
        <end position="211"/>
    </location>
</feature>
<evidence type="ECO:0000256" key="1">
    <source>
        <dbReference type="SAM" id="MobiDB-lite"/>
    </source>
</evidence>
<sequence length="351" mass="38352">MSEQLREHRLRSDHRAPPWDSTAVPPGLWHHALGGAPRADGRAQAFQQSPASPAARLTATGRPRPAARPSRPPSLLALEEPHAGAREVHASLSAEAPAAGQSDALLGFLTVRARGQQDTEGPSHEGCAVDEPDGEPEEEEEEEEEEKSVVHAIQKLLHEGCAADELACEPEEEEEKGPVDAQSWEQHRQHGSKKKRSRGEAEEPPRAGDTALIVKGINSTCRREDVCAMLEATGFTGTFDILHLPKNFANHQSRGYFHVNFKEAASAEKFVRLVHGSHSSSAMTQAIGKPKSKLVAYRARYQGLRSFVMDTVSGRKLRADNEDYLPWVYLSGSGGRPLTKEIAQRLLSTVP</sequence>
<evidence type="ECO:0008006" key="4">
    <source>
        <dbReference type="Google" id="ProtNLM"/>
    </source>
</evidence>
<comment type="caution">
    <text evidence="2">The sequence shown here is derived from an EMBL/GenBank/DDBJ whole genome shotgun (WGS) entry which is preliminary data.</text>
</comment>
<feature type="region of interest" description="Disordered" evidence="1">
    <location>
        <begin position="1"/>
        <end position="75"/>
    </location>
</feature>